<dbReference type="Proteomes" id="UP000284119">
    <property type="component" value="Unassembled WGS sequence"/>
</dbReference>
<evidence type="ECO:0000313" key="1">
    <source>
        <dbReference type="EMBL" id="RJT16263.1"/>
    </source>
</evidence>
<sequence>MTQQAIDYSVYREIKTFVGIRNDSEINKLLETNRWNIIAISNGVDEMNYPITSTVLGKTAC</sequence>
<comment type="caution">
    <text evidence="1">The sequence shown here is derived from an EMBL/GenBank/DDBJ whole genome shotgun (WGS) entry which is preliminary data.</text>
</comment>
<reference evidence="1 2" key="1">
    <citation type="submission" date="2018-09" db="EMBL/GenBank/DDBJ databases">
        <authorList>
            <person name="Le Fleche-Mateos A."/>
        </authorList>
    </citation>
    <scope>NUCLEOTIDE SEQUENCE [LARGE SCALE GENOMIC DNA]</scope>
    <source>
        <strain evidence="1 2">DSM 30078</strain>
    </source>
</reference>
<gene>
    <name evidence="1" type="ORF">D5396_03925</name>
</gene>
<organism evidence="1 2">
    <name type="scientific">Rahnella inusitata</name>
    <dbReference type="NCBI Taxonomy" id="58169"/>
    <lineage>
        <taxon>Bacteria</taxon>
        <taxon>Pseudomonadati</taxon>
        <taxon>Pseudomonadota</taxon>
        <taxon>Gammaproteobacteria</taxon>
        <taxon>Enterobacterales</taxon>
        <taxon>Yersiniaceae</taxon>
        <taxon>Rahnella</taxon>
    </lineage>
</organism>
<name>A0ABX9P669_9GAMM</name>
<dbReference type="EMBL" id="RAHG01000001">
    <property type="protein sequence ID" value="RJT16263.1"/>
    <property type="molecule type" value="Genomic_DNA"/>
</dbReference>
<keyword evidence="2" id="KW-1185">Reference proteome</keyword>
<protein>
    <submittedName>
        <fullName evidence="1">Uncharacterized protein</fullName>
    </submittedName>
</protein>
<accession>A0ABX9P669</accession>
<evidence type="ECO:0000313" key="2">
    <source>
        <dbReference type="Proteomes" id="UP000284119"/>
    </source>
</evidence>
<dbReference type="RefSeq" id="WP_112168116.1">
    <property type="nucleotide sequence ID" value="NZ_JYDE01000024.1"/>
</dbReference>
<proteinExistence type="predicted"/>